<protein>
    <submittedName>
        <fullName evidence="2">Uncharacterized protein</fullName>
    </submittedName>
</protein>
<reference evidence="2 3" key="1">
    <citation type="submission" date="2024-05" db="EMBL/GenBank/DDBJ databases">
        <authorList>
            <person name="Wallberg A."/>
        </authorList>
    </citation>
    <scope>NUCLEOTIDE SEQUENCE [LARGE SCALE GENOMIC DNA]</scope>
</reference>
<dbReference type="AlphaFoldDB" id="A0AAV2QU84"/>
<evidence type="ECO:0000313" key="2">
    <source>
        <dbReference type="EMBL" id="CAL4095741.1"/>
    </source>
</evidence>
<keyword evidence="1" id="KW-0472">Membrane</keyword>
<comment type="caution">
    <text evidence="2">The sequence shown here is derived from an EMBL/GenBank/DDBJ whole genome shotgun (WGS) entry which is preliminary data.</text>
</comment>
<name>A0AAV2QU84_MEGNR</name>
<sequence length="159" mass="17667">MMTVTEKAESDACPDGKEVRAFCRVQDVSVHGMWGIYCILPLLSVQLISLQFGLHTAIKFGRNSPTDNLINRSMINTNQKIMKMVNPAKMGWHILGELGQHLVAQCLNLAVLSDLTFHHSKITTENVNKQLHNGSNTLVGIVSSLRGYAILWSLQKNPL</sequence>
<evidence type="ECO:0000313" key="3">
    <source>
        <dbReference type="Proteomes" id="UP001497623"/>
    </source>
</evidence>
<gene>
    <name evidence="2" type="ORF">MNOR_LOCUS15478</name>
</gene>
<organism evidence="2 3">
    <name type="scientific">Meganyctiphanes norvegica</name>
    <name type="common">Northern krill</name>
    <name type="synonym">Thysanopoda norvegica</name>
    <dbReference type="NCBI Taxonomy" id="48144"/>
    <lineage>
        <taxon>Eukaryota</taxon>
        <taxon>Metazoa</taxon>
        <taxon>Ecdysozoa</taxon>
        <taxon>Arthropoda</taxon>
        <taxon>Crustacea</taxon>
        <taxon>Multicrustacea</taxon>
        <taxon>Malacostraca</taxon>
        <taxon>Eumalacostraca</taxon>
        <taxon>Eucarida</taxon>
        <taxon>Euphausiacea</taxon>
        <taxon>Euphausiidae</taxon>
        <taxon>Meganyctiphanes</taxon>
    </lineage>
</organism>
<keyword evidence="1" id="KW-0812">Transmembrane</keyword>
<evidence type="ECO:0000256" key="1">
    <source>
        <dbReference type="SAM" id="Phobius"/>
    </source>
</evidence>
<dbReference type="Proteomes" id="UP001497623">
    <property type="component" value="Unassembled WGS sequence"/>
</dbReference>
<feature type="transmembrane region" description="Helical" evidence="1">
    <location>
        <begin position="34"/>
        <end position="54"/>
    </location>
</feature>
<proteinExistence type="predicted"/>
<accession>A0AAV2QU84</accession>
<dbReference type="EMBL" id="CAXKWB010009698">
    <property type="protein sequence ID" value="CAL4095741.1"/>
    <property type="molecule type" value="Genomic_DNA"/>
</dbReference>
<keyword evidence="1" id="KW-1133">Transmembrane helix</keyword>
<keyword evidence="3" id="KW-1185">Reference proteome</keyword>